<dbReference type="GO" id="GO:0061630">
    <property type="term" value="F:ubiquitin protein ligase activity"/>
    <property type="evidence" value="ECO:0007669"/>
    <property type="project" value="UniProtKB-EC"/>
</dbReference>
<keyword evidence="12" id="KW-0256">Endoplasmic reticulum</keyword>
<proteinExistence type="predicted"/>
<keyword evidence="6" id="KW-0597">Phosphoprotein</keyword>
<evidence type="ECO:0000256" key="11">
    <source>
        <dbReference type="ARBA" id="ARBA00022786"/>
    </source>
</evidence>
<evidence type="ECO:0000256" key="9">
    <source>
        <dbReference type="ARBA" id="ARBA00022723"/>
    </source>
</evidence>
<feature type="compositionally biased region" description="Low complexity" evidence="23">
    <location>
        <begin position="201"/>
        <end position="211"/>
    </location>
</feature>
<name>A0A6G0IKT7_LARCR</name>
<evidence type="ECO:0000256" key="8">
    <source>
        <dbReference type="ARBA" id="ARBA00022692"/>
    </source>
</evidence>
<dbReference type="Pfam" id="PF19332">
    <property type="entry name" value="RNF180_C"/>
    <property type="match status" value="1"/>
</dbReference>
<dbReference type="SMART" id="SM00184">
    <property type="entry name" value="RING"/>
    <property type="match status" value="1"/>
</dbReference>
<sequence>MSSHVGASGVNGSSRVGGHGTEDAGEDNSNNETYNPHLKAVRPRLRSADPAGEGRSSSVEHLVRPALPGRKAHKKTCIKENRGNWREGNQDRDEERQNVEHVGGRQKGKQKQRPTERSETHGDGAQYRQGRGSTESSSSCNSDIQLNSTLEDGEGPDLQRGQTCLRPHSIGCTQTITANSQAPCPAMRSKSSGSQTPIQTRSSSLSRLSSRAAAGDMHSYSFSSSREPDPFWVEVRTGAAIGRSSQSHHTQSHIPSLTNSELGAEVQEEEVEEEEEEEEEVEDGEEGGSGVMEVMSQTVTSAAALPCVPFGERRMSKREKNRIKCLRRRQRRRERWRQSQLQESRQSSTGNPSSSSSSSSEDDEDMSTGDREGYICAVCLDVYFSPYMCHPCNHIFCEPCLRTLAKNSPTNTPCPLCRTIITHVFFQKELNQTARTFFPKEYLSRKQNFQKASCAKWPLPSCRKLFRFQRQSSPIARRQFPQGGGYRLDAMDFEDDSRGWRFDMDMVIIYIYSVNWIIGFFIFCFLCYLFFPSF</sequence>
<evidence type="ECO:0000256" key="4">
    <source>
        <dbReference type="ARBA" id="ARBA00004906"/>
    </source>
</evidence>
<dbReference type="PANTHER" id="PTHR46717:SF1">
    <property type="entry name" value="E3 UBIQUITIN-PROTEIN LIGASE RNF180"/>
    <property type="match status" value="1"/>
</dbReference>
<dbReference type="FunFam" id="3.30.40.10:FF:000316">
    <property type="entry name" value="E3 ubiquitin-protein ligase RNF180"/>
    <property type="match status" value="1"/>
</dbReference>
<evidence type="ECO:0000256" key="15">
    <source>
        <dbReference type="ARBA" id="ARBA00023136"/>
    </source>
</evidence>
<evidence type="ECO:0000256" key="17">
    <source>
        <dbReference type="ARBA" id="ARBA00058659"/>
    </source>
</evidence>
<comment type="subunit">
    <text evidence="18">Interacts with ZIC2.</text>
</comment>
<dbReference type="GO" id="GO:0000209">
    <property type="term" value="P:protein polyubiquitination"/>
    <property type="evidence" value="ECO:0007669"/>
    <property type="project" value="InterPro"/>
</dbReference>
<feature type="compositionally biased region" description="Polar residues" evidence="23">
    <location>
        <begin position="131"/>
        <end position="150"/>
    </location>
</feature>
<evidence type="ECO:0000256" key="12">
    <source>
        <dbReference type="ARBA" id="ARBA00022824"/>
    </source>
</evidence>
<feature type="region of interest" description="Disordered" evidence="23">
    <location>
        <begin position="1"/>
        <end position="165"/>
    </location>
</feature>
<evidence type="ECO:0000259" key="25">
    <source>
        <dbReference type="PROSITE" id="PS50089"/>
    </source>
</evidence>
<comment type="caution">
    <text evidence="26">The sequence shown here is derived from an EMBL/GenBank/DDBJ whole genome shotgun (WGS) entry which is preliminary data.</text>
</comment>
<reference evidence="26 27" key="1">
    <citation type="submission" date="2019-07" db="EMBL/GenBank/DDBJ databases">
        <title>Chromosome genome assembly for large yellow croaker.</title>
        <authorList>
            <person name="Xiao S."/>
        </authorList>
    </citation>
    <scope>NUCLEOTIDE SEQUENCE [LARGE SCALE GENOMIC DNA]</scope>
    <source>
        <strain evidence="26">JMULYC20181020</strain>
        <tissue evidence="26">Muscle</tissue>
    </source>
</reference>
<dbReference type="GO" id="GO:0042415">
    <property type="term" value="P:norepinephrine metabolic process"/>
    <property type="evidence" value="ECO:0007669"/>
    <property type="project" value="TreeGrafter"/>
</dbReference>
<dbReference type="GO" id="GO:0005635">
    <property type="term" value="C:nuclear envelope"/>
    <property type="evidence" value="ECO:0007669"/>
    <property type="project" value="UniProtKB-SubCell"/>
</dbReference>
<evidence type="ECO:0000313" key="27">
    <source>
        <dbReference type="Proteomes" id="UP000424527"/>
    </source>
</evidence>
<feature type="region of interest" description="Disordered" evidence="23">
    <location>
        <begin position="321"/>
        <end position="367"/>
    </location>
</feature>
<evidence type="ECO:0000256" key="6">
    <source>
        <dbReference type="ARBA" id="ARBA00022553"/>
    </source>
</evidence>
<dbReference type="InterPro" id="IPR001841">
    <property type="entry name" value="Znf_RING"/>
</dbReference>
<keyword evidence="7" id="KW-0808">Transferase</keyword>
<organism evidence="26 27">
    <name type="scientific">Larimichthys crocea</name>
    <name type="common">Large yellow croaker</name>
    <name type="synonym">Pseudosciaena crocea</name>
    <dbReference type="NCBI Taxonomy" id="215358"/>
    <lineage>
        <taxon>Eukaryota</taxon>
        <taxon>Metazoa</taxon>
        <taxon>Chordata</taxon>
        <taxon>Craniata</taxon>
        <taxon>Vertebrata</taxon>
        <taxon>Euteleostomi</taxon>
        <taxon>Actinopterygii</taxon>
        <taxon>Neopterygii</taxon>
        <taxon>Teleostei</taxon>
        <taxon>Neoteleostei</taxon>
        <taxon>Acanthomorphata</taxon>
        <taxon>Eupercaria</taxon>
        <taxon>Sciaenidae</taxon>
        <taxon>Larimichthys</taxon>
    </lineage>
</organism>
<dbReference type="PROSITE" id="PS00518">
    <property type="entry name" value="ZF_RING_1"/>
    <property type="match status" value="1"/>
</dbReference>
<evidence type="ECO:0000256" key="19">
    <source>
        <dbReference type="ARBA" id="ARBA00067421"/>
    </source>
</evidence>
<dbReference type="PROSITE" id="PS50089">
    <property type="entry name" value="ZF_RING_2"/>
    <property type="match status" value="1"/>
</dbReference>
<dbReference type="CDD" id="cd16554">
    <property type="entry name" value="RING-HC_RNF180"/>
    <property type="match status" value="1"/>
</dbReference>
<evidence type="ECO:0000256" key="14">
    <source>
        <dbReference type="ARBA" id="ARBA00022989"/>
    </source>
</evidence>
<evidence type="ECO:0000313" key="26">
    <source>
        <dbReference type="EMBL" id="KAE8292040.1"/>
    </source>
</evidence>
<dbReference type="PANTHER" id="PTHR46717">
    <property type="entry name" value="E3 UBIQUITIN-PROTEIN LIGASE RNF180"/>
    <property type="match status" value="1"/>
</dbReference>
<gene>
    <name evidence="26" type="ORF">D5F01_LYC09404</name>
</gene>
<feature type="region of interest" description="Disordered" evidence="23">
    <location>
        <begin position="242"/>
        <end position="288"/>
    </location>
</feature>
<dbReference type="Gene3D" id="3.30.40.10">
    <property type="entry name" value="Zinc/RING finger domain, C3HC4 (zinc finger)"/>
    <property type="match status" value="1"/>
</dbReference>
<dbReference type="Pfam" id="PF13639">
    <property type="entry name" value="zf-RING_2"/>
    <property type="match status" value="1"/>
</dbReference>
<evidence type="ECO:0000256" key="18">
    <source>
        <dbReference type="ARBA" id="ARBA00062709"/>
    </source>
</evidence>
<evidence type="ECO:0000256" key="7">
    <source>
        <dbReference type="ARBA" id="ARBA00022679"/>
    </source>
</evidence>
<comment type="catalytic activity">
    <reaction evidence="1">
        <text>S-ubiquitinyl-[E2 ubiquitin-conjugating enzyme]-L-cysteine + [acceptor protein]-L-lysine = [E2 ubiquitin-conjugating enzyme]-L-cysteine + N(6)-ubiquitinyl-[acceptor protein]-L-lysine.</text>
        <dbReference type="EC" id="2.3.2.27"/>
    </reaction>
</comment>
<keyword evidence="14 24" id="KW-1133">Transmembrane helix</keyword>
<dbReference type="InterPro" id="IPR017907">
    <property type="entry name" value="Znf_RING_CS"/>
</dbReference>
<evidence type="ECO:0000256" key="2">
    <source>
        <dbReference type="ARBA" id="ARBA00004259"/>
    </source>
</evidence>
<keyword evidence="9" id="KW-0479">Metal-binding</keyword>
<feature type="compositionally biased region" description="Basic and acidic residues" evidence="23">
    <location>
        <begin position="77"/>
        <end position="103"/>
    </location>
</feature>
<keyword evidence="8 24" id="KW-0812">Transmembrane</keyword>
<keyword evidence="11" id="KW-0833">Ubl conjugation pathway</keyword>
<dbReference type="EC" id="2.3.2.27" evidence="5"/>
<dbReference type="InterPro" id="IPR045790">
    <property type="entry name" value="RNF180_C"/>
</dbReference>
<dbReference type="SUPFAM" id="SSF57850">
    <property type="entry name" value="RING/U-box"/>
    <property type="match status" value="1"/>
</dbReference>
<dbReference type="GO" id="GO:0032436">
    <property type="term" value="P:positive regulation of proteasomal ubiquitin-dependent protein catabolic process"/>
    <property type="evidence" value="ECO:0007669"/>
    <property type="project" value="TreeGrafter"/>
</dbReference>
<keyword evidence="10 22" id="KW-0863">Zinc-finger</keyword>
<feature type="compositionally biased region" description="Low complexity" evidence="23">
    <location>
        <begin position="338"/>
        <end position="359"/>
    </location>
</feature>
<keyword evidence="15 24" id="KW-0472">Membrane</keyword>
<feature type="compositionally biased region" description="Acidic residues" evidence="23">
    <location>
        <begin position="266"/>
        <end position="286"/>
    </location>
</feature>
<dbReference type="InterPro" id="IPR033263">
    <property type="entry name" value="RNF180"/>
</dbReference>
<dbReference type="GO" id="GO:0005789">
    <property type="term" value="C:endoplasmic reticulum membrane"/>
    <property type="evidence" value="ECO:0007669"/>
    <property type="project" value="UniProtKB-SubCell"/>
</dbReference>
<keyword evidence="16" id="KW-0539">Nucleus</keyword>
<feature type="transmembrane region" description="Helical" evidence="24">
    <location>
        <begin position="507"/>
        <end position="531"/>
    </location>
</feature>
<evidence type="ECO:0000256" key="21">
    <source>
        <dbReference type="ARBA" id="ARBA00080502"/>
    </source>
</evidence>
<dbReference type="GO" id="GO:0031624">
    <property type="term" value="F:ubiquitin conjugating enzyme binding"/>
    <property type="evidence" value="ECO:0007669"/>
    <property type="project" value="TreeGrafter"/>
</dbReference>
<evidence type="ECO:0000256" key="13">
    <source>
        <dbReference type="ARBA" id="ARBA00022833"/>
    </source>
</evidence>
<dbReference type="Proteomes" id="UP000424527">
    <property type="component" value="Unassembled WGS sequence"/>
</dbReference>
<evidence type="ECO:0000256" key="20">
    <source>
        <dbReference type="ARBA" id="ARBA00079826"/>
    </source>
</evidence>
<feature type="compositionally biased region" description="Polar residues" evidence="23">
    <location>
        <begin position="189"/>
        <end position="200"/>
    </location>
</feature>
<comment type="pathway">
    <text evidence="4">Protein modification; protein ubiquitination.</text>
</comment>
<feature type="compositionally biased region" description="Polar residues" evidence="23">
    <location>
        <begin position="243"/>
        <end position="260"/>
    </location>
</feature>
<dbReference type="GO" id="GO:0042428">
    <property type="term" value="P:serotonin metabolic process"/>
    <property type="evidence" value="ECO:0007669"/>
    <property type="project" value="TreeGrafter"/>
</dbReference>
<evidence type="ECO:0000256" key="3">
    <source>
        <dbReference type="ARBA" id="ARBA00004389"/>
    </source>
</evidence>
<feature type="region of interest" description="Disordered" evidence="23">
    <location>
        <begin position="178"/>
        <end position="211"/>
    </location>
</feature>
<dbReference type="GO" id="GO:0008270">
    <property type="term" value="F:zinc ion binding"/>
    <property type="evidence" value="ECO:0007669"/>
    <property type="project" value="UniProtKB-KW"/>
</dbReference>
<feature type="compositionally biased region" description="Basic and acidic residues" evidence="23">
    <location>
        <begin position="113"/>
        <end position="122"/>
    </location>
</feature>
<keyword evidence="13" id="KW-0862">Zinc</keyword>
<evidence type="ECO:0000256" key="16">
    <source>
        <dbReference type="ARBA" id="ARBA00023242"/>
    </source>
</evidence>
<evidence type="ECO:0000256" key="23">
    <source>
        <dbReference type="SAM" id="MobiDB-lite"/>
    </source>
</evidence>
<dbReference type="EMBL" id="REGW02000009">
    <property type="protein sequence ID" value="KAE8292040.1"/>
    <property type="molecule type" value="Genomic_DNA"/>
</dbReference>
<feature type="compositionally biased region" description="Basic residues" evidence="23">
    <location>
        <begin position="321"/>
        <end position="335"/>
    </location>
</feature>
<comment type="function">
    <text evidence="17">E3 ubiquitin-protein ligase which promotes polyubiquitination and degradation by the proteasome pathway of ZIC2.</text>
</comment>
<evidence type="ECO:0000256" key="22">
    <source>
        <dbReference type="PROSITE-ProRule" id="PRU00175"/>
    </source>
</evidence>
<evidence type="ECO:0000256" key="5">
    <source>
        <dbReference type="ARBA" id="ARBA00012483"/>
    </source>
</evidence>
<keyword evidence="27" id="KW-1185">Reference proteome</keyword>
<comment type="subcellular location">
    <subcellularLocation>
        <location evidence="3">Endoplasmic reticulum membrane</location>
        <topology evidence="3">Single-pass membrane protein</topology>
    </subcellularLocation>
    <subcellularLocation>
        <location evidence="2">Nucleus envelope</location>
    </subcellularLocation>
</comment>
<feature type="domain" description="RING-type" evidence="25">
    <location>
        <begin position="376"/>
        <end position="418"/>
    </location>
</feature>
<evidence type="ECO:0000256" key="1">
    <source>
        <dbReference type="ARBA" id="ARBA00000900"/>
    </source>
</evidence>
<dbReference type="InterPro" id="IPR013083">
    <property type="entry name" value="Znf_RING/FYVE/PHD"/>
</dbReference>
<evidence type="ECO:0000256" key="10">
    <source>
        <dbReference type="ARBA" id="ARBA00022771"/>
    </source>
</evidence>
<protein>
    <recommendedName>
        <fullName evidence="19">E3 ubiquitin-protein ligase RNF180</fullName>
        <ecNumber evidence="5">2.3.2.27</ecNumber>
    </recommendedName>
    <alternativeName>
        <fullName evidence="21">RING finger protein 180</fullName>
    </alternativeName>
    <alternativeName>
        <fullName evidence="20">RING-type E3 ubiquitin transferase RNF180</fullName>
    </alternativeName>
</protein>
<accession>A0A6G0IKT7</accession>
<dbReference type="AlphaFoldDB" id="A0A6G0IKT7"/>
<feature type="compositionally biased region" description="Polar residues" evidence="23">
    <location>
        <begin position="1"/>
        <end position="14"/>
    </location>
</feature>
<evidence type="ECO:0000256" key="24">
    <source>
        <dbReference type="SAM" id="Phobius"/>
    </source>
</evidence>